<proteinExistence type="predicted"/>
<evidence type="ECO:0000313" key="7">
    <source>
        <dbReference type="EMBL" id="JAG96233.1"/>
    </source>
</evidence>
<feature type="zinc finger region" description="C3H1-type" evidence="5">
    <location>
        <begin position="152"/>
        <end position="179"/>
    </location>
</feature>
<dbReference type="PANTHER" id="PTHR12547:SF156">
    <property type="entry name" value="ZINC FINGER CCCH DOMAIN-CONTAINING PROTEIN 12"/>
    <property type="match status" value="1"/>
</dbReference>
<protein>
    <recommendedName>
        <fullName evidence="6">C3H1-type domain-containing protein</fullName>
    </recommendedName>
</protein>
<dbReference type="GO" id="GO:0008270">
    <property type="term" value="F:zinc ion binding"/>
    <property type="evidence" value="ECO:0007669"/>
    <property type="project" value="UniProtKB-KW"/>
</dbReference>
<accession>A0A0D6R1T4</accession>
<evidence type="ECO:0000256" key="5">
    <source>
        <dbReference type="PROSITE-ProRule" id="PRU00723"/>
    </source>
</evidence>
<dbReference type="PROSITE" id="PS50103">
    <property type="entry name" value="ZF_C3H1"/>
    <property type="match status" value="3"/>
</dbReference>
<evidence type="ECO:0000256" key="1">
    <source>
        <dbReference type="ARBA" id="ARBA00022723"/>
    </source>
</evidence>
<dbReference type="GO" id="GO:0051252">
    <property type="term" value="P:regulation of RNA metabolic process"/>
    <property type="evidence" value="ECO:0007669"/>
    <property type="project" value="UniProtKB-ARBA"/>
</dbReference>
<keyword evidence="1 5" id="KW-0479">Metal-binding</keyword>
<dbReference type="GO" id="GO:0003729">
    <property type="term" value="F:mRNA binding"/>
    <property type="evidence" value="ECO:0007669"/>
    <property type="project" value="InterPro"/>
</dbReference>
<keyword evidence="2" id="KW-0677">Repeat</keyword>
<feature type="zinc finger region" description="C3H1-type" evidence="5">
    <location>
        <begin position="97"/>
        <end position="124"/>
    </location>
</feature>
<keyword evidence="4 5" id="KW-0862">Zinc</keyword>
<dbReference type="GO" id="GO:0010468">
    <property type="term" value="P:regulation of gene expression"/>
    <property type="evidence" value="ECO:0007669"/>
    <property type="project" value="UniProtKB-ARBA"/>
</dbReference>
<organism evidence="7">
    <name type="scientific">Araucaria cunninghamii</name>
    <name type="common">Hoop pine</name>
    <name type="synonym">Moreton Bay pine</name>
    <dbReference type="NCBI Taxonomy" id="56994"/>
    <lineage>
        <taxon>Eukaryota</taxon>
        <taxon>Viridiplantae</taxon>
        <taxon>Streptophyta</taxon>
        <taxon>Embryophyta</taxon>
        <taxon>Tracheophyta</taxon>
        <taxon>Spermatophyta</taxon>
        <taxon>Pinopsida</taxon>
        <taxon>Pinidae</taxon>
        <taxon>Conifers II</taxon>
        <taxon>Araucariales</taxon>
        <taxon>Araucariaceae</taxon>
        <taxon>Araucaria</taxon>
    </lineage>
</organism>
<evidence type="ECO:0000256" key="4">
    <source>
        <dbReference type="ARBA" id="ARBA00022833"/>
    </source>
</evidence>
<dbReference type="AlphaFoldDB" id="A0A0D6R1T4"/>
<reference evidence="7" key="1">
    <citation type="submission" date="2015-03" db="EMBL/GenBank/DDBJ databases">
        <title>A transcriptome of Araucaria cunninghamii, an australian fine timber species.</title>
        <authorList>
            <person name="Jing Yi C.J.Y."/>
            <person name="Yin San L.Y.S."/>
            <person name="Abdul Karim S.S."/>
            <person name="Wan Azmi N.N."/>
            <person name="Hercus R.R."/>
            <person name="Croft L.L."/>
        </authorList>
    </citation>
    <scope>NUCLEOTIDE SEQUENCE</scope>
    <source>
        <strain evidence="7">MI0301</strain>
        <tissue evidence="7">Leaf</tissue>
    </source>
</reference>
<dbReference type="Gene3D" id="4.10.1000.10">
    <property type="entry name" value="Zinc finger, CCCH-type"/>
    <property type="match status" value="3"/>
</dbReference>
<sequence length="458" mass="50638">MNTAWEEPDYEPVSPNVVGSNPIPAYAWECDGAAINNRGHGVPWFSQGEPPFKRTKFSHADLDPNENLSPLPGTIQPAGVPMAAHVLRPRPAGGNFLQKTKLCTRFEAGTCTFNANCNFAHGLEELRKPPPQLHPLRGSNPGPVGLPGPPRFMKTRTCKFFREGNCPYADRCNFLHDGEQGQGQGPRPGGRPPSWKTKLCMNWEGAQHCNFGDSCNFAHGLAELQKYGGGTFNAESGVAVQRDMTHPDNLITPYTDPTTFDYINTHLSYGLEGSNPRSGFTSSGASMPTVPFNPNDNTYQETRTPAYQNPEGIRAISPYNGYTSPTNEWDKAGLAARSEANSIQMYGEATRQGSWVSHYQSNCTNCTNSQGEEEPCSSTYSENQLHPKDNVGFLRSSTRHDYQQEGSLGFRRYVNSDSVLSRNGNDDLHGMQDKNNYIAQGPGYADQYNEPYNWSREM</sequence>
<name>A0A0D6R1T4_ARACU</name>
<evidence type="ECO:0000259" key="6">
    <source>
        <dbReference type="PROSITE" id="PS50103"/>
    </source>
</evidence>
<dbReference type="SMART" id="SM00356">
    <property type="entry name" value="ZnF_C3H1"/>
    <property type="match status" value="3"/>
</dbReference>
<dbReference type="SUPFAM" id="SSF90229">
    <property type="entry name" value="CCCH zinc finger"/>
    <property type="match status" value="3"/>
</dbReference>
<feature type="domain" description="C3H1-type" evidence="6">
    <location>
        <begin position="194"/>
        <end position="222"/>
    </location>
</feature>
<dbReference type="InterPro" id="IPR000571">
    <property type="entry name" value="Znf_CCCH"/>
</dbReference>
<evidence type="ECO:0000256" key="2">
    <source>
        <dbReference type="ARBA" id="ARBA00022737"/>
    </source>
</evidence>
<feature type="domain" description="C3H1-type" evidence="6">
    <location>
        <begin position="97"/>
        <end position="124"/>
    </location>
</feature>
<evidence type="ECO:0000256" key="3">
    <source>
        <dbReference type="ARBA" id="ARBA00022771"/>
    </source>
</evidence>
<feature type="zinc finger region" description="C3H1-type" evidence="5">
    <location>
        <begin position="194"/>
        <end position="222"/>
    </location>
</feature>
<dbReference type="InterPro" id="IPR045877">
    <property type="entry name" value="ZFP36-like"/>
</dbReference>
<dbReference type="InterPro" id="IPR036855">
    <property type="entry name" value="Znf_CCCH_sf"/>
</dbReference>
<dbReference type="Pfam" id="PF00642">
    <property type="entry name" value="zf-CCCH"/>
    <property type="match status" value="3"/>
</dbReference>
<dbReference type="FunFam" id="4.10.1000.10:FF:000003">
    <property type="entry name" value="Zinc finger CCCH domain-containing protein"/>
    <property type="match status" value="1"/>
</dbReference>
<keyword evidence="3 5" id="KW-0863">Zinc-finger</keyword>
<feature type="domain" description="C3H1-type" evidence="6">
    <location>
        <begin position="152"/>
        <end position="179"/>
    </location>
</feature>
<dbReference type="EMBL" id="GCKF01038187">
    <property type="protein sequence ID" value="JAG96233.1"/>
    <property type="molecule type" value="Transcribed_RNA"/>
</dbReference>
<dbReference type="PANTHER" id="PTHR12547">
    <property type="entry name" value="CCCH ZINC FINGER/TIS11-RELATED"/>
    <property type="match status" value="1"/>
</dbReference>